<dbReference type="InterPro" id="IPR052524">
    <property type="entry name" value="MFS_Cyanate_Porter"/>
</dbReference>
<keyword evidence="3 4" id="KW-0472">Membrane</keyword>
<proteinExistence type="predicted"/>
<evidence type="ECO:0000256" key="1">
    <source>
        <dbReference type="ARBA" id="ARBA00022692"/>
    </source>
</evidence>
<dbReference type="RefSeq" id="WP_289827821.1">
    <property type="nucleotide sequence ID" value="NZ_JAUEDK010000001.1"/>
</dbReference>
<name>A0ABT7XHP5_9NEIS</name>
<evidence type="ECO:0000259" key="5">
    <source>
        <dbReference type="PROSITE" id="PS50850"/>
    </source>
</evidence>
<dbReference type="InterPro" id="IPR011701">
    <property type="entry name" value="MFS"/>
</dbReference>
<feature type="domain" description="Major facilitator superfamily (MFS) profile" evidence="5">
    <location>
        <begin position="41"/>
        <end position="226"/>
    </location>
</feature>
<dbReference type="Proteomes" id="UP001168540">
    <property type="component" value="Unassembled WGS sequence"/>
</dbReference>
<keyword evidence="2 4" id="KW-1133">Transmembrane helix</keyword>
<dbReference type="InterPro" id="IPR036259">
    <property type="entry name" value="MFS_trans_sf"/>
</dbReference>
<keyword evidence="7" id="KW-1185">Reference proteome</keyword>
<dbReference type="InterPro" id="IPR020846">
    <property type="entry name" value="MFS_dom"/>
</dbReference>
<evidence type="ECO:0000313" key="6">
    <source>
        <dbReference type="EMBL" id="MDN0073301.1"/>
    </source>
</evidence>
<feature type="transmembrane region" description="Helical" evidence="4">
    <location>
        <begin position="167"/>
        <end position="188"/>
    </location>
</feature>
<evidence type="ECO:0000256" key="4">
    <source>
        <dbReference type="SAM" id="Phobius"/>
    </source>
</evidence>
<dbReference type="Pfam" id="PF07690">
    <property type="entry name" value="MFS_1"/>
    <property type="match status" value="1"/>
</dbReference>
<sequence length="226" mass="24265">MGLGVWALPVLLAALLWWPQLRHAQASARRHGVACGLWRDSVAWQVIGYMGLRSSHAYIVFSWFPAMMVDRGLSPLAAGWTLSLLMLTQLVRSLGAPWLASRCRDQRLVIVAMLALSMAGFSGALYAPLGSLWLWASLMGLGLGGMFSMGLTLIVLRAPSSQLASQLSGMAQGVGYLLASTGPFLVGLSHDLLGNWHGAFVVYQTFGMAALLFALLAGRNRQVGAH</sequence>
<gene>
    <name evidence="6" type="ORF">QU481_00100</name>
</gene>
<feature type="transmembrane region" description="Helical" evidence="4">
    <location>
        <begin position="77"/>
        <end position="96"/>
    </location>
</feature>
<evidence type="ECO:0000256" key="3">
    <source>
        <dbReference type="ARBA" id="ARBA00023136"/>
    </source>
</evidence>
<feature type="transmembrane region" description="Helical" evidence="4">
    <location>
        <begin position="108"/>
        <end position="127"/>
    </location>
</feature>
<dbReference type="Gene3D" id="1.20.1250.20">
    <property type="entry name" value="MFS general substrate transporter like domains"/>
    <property type="match status" value="1"/>
</dbReference>
<reference evidence="6" key="1">
    <citation type="submission" date="2023-06" db="EMBL/GenBank/DDBJ databases">
        <authorList>
            <person name="Zhang S."/>
        </authorList>
    </citation>
    <scope>NUCLEOTIDE SEQUENCE</scope>
    <source>
        <strain evidence="6">SG2303</strain>
    </source>
</reference>
<evidence type="ECO:0000313" key="7">
    <source>
        <dbReference type="Proteomes" id="UP001168540"/>
    </source>
</evidence>
<dbReference type="PANTHER" id="PTHR23523">
    <property type="match status" value="1"/>
</dbReference>
<accession>A0ABT7XHP5</accession>
<dbReference type="EMBL" id="JAUEDK010000001">
    <property type="protein sequence ID" value="MDN0073301.1"/>
    <property type="molecule type" value="Genomic_DNA"/>
</dbReference>
<evidence type="ECO:0000256" key="2">
    <source>
        <dbReference type="ARBA" id="ARBA00022989"/>
    </source>
</evidence>
<feature type="transmembrane region" description="Helical" evidence="4">
    <location>
        <begin position="200"/>
        <end position="218"/>
    </location>
</feature>
<feature type="transmembrane region" description="Helical" evidence="4">
    <location>
        <begin position="133"/>
        <end position="155"/>
    </location>
</feature>
<organism evidence="6 7">
    <name type="scientific">Crenobacter oryzisoli</name>
    <dbReference type="NCBI Taxonomy" id="3056844"/>
    <lineage>
        <taxon>Bacteria</taxon>
        <taxon>Pseudomonadati</taxon>
        <taxon>Pseudomonadota</taxon>
        <taxon>Betaproteobacteria</taxon>
        <taxon>Neisseriales</taxon>
        <taxon>Neisseriaceae</taxon>
        <taxon>Crenobacter</taxon>
    </lineage>
</organism>
<comment type="caution">
    <text evidence="6">The sequence shown here is derived from an EMBL/GenBank/DDBJ whole genome shotgun (WGS) entry which is preliminary data.</text>
</comment>
<dbReference type="SUPFAM" id="SSF103473">
    <property type="entry name" value="MFS general substrate transporter"/>
    <property type="match status" value="1"/>
</dbReference>
<protein>
    <submittedName>
        <fullName evidence="6">MFS transporter</fullName>
    </submittedName>
</protein>
<dbReference type="PANTHER" id="PTHR23523:SF2">
    <property type="entry name" value="2-NITROIMIDAZOLE TRANSPORTER"/>
    <property type="match status" value="1"/>
</dbReference>
<dbReference type="PROSITE" id="PS50850">
    <property type="entry name" value="MFS"/>
    <property type="match status" value="1"/>
</dbReference>
<keyword evidence="1 4" id="KW-0812">Transmembrane</keyword>